<dbReference type="PANTHER" id="PTHR12232">
    <property type="entry name" value="SH3 DOMAIN-BINDING GLUTAMIC ACID-RICH-LIKE PROTEIN"/>
    <property type="match status" value="1"/>
</dbReference>
<accession>A0ABR0ZW50</accession>
<comment type="caution">
    <text evidence="2">The sequence shown here is derived from an EMBL/GenBank/DDBJ whole genome shotgun (WGS) entry which is preliminary data.</text>
</comment>
<evidence type="ECO:0000313" key="2">
    <source>
        <dbReference type="EMBL" id="KAK6489036.1"/>
    </source>
</evidence>
<dbReference type="PANTHER" id="PTHR12232:SF14">
    <property type="entry name" value="SH3 DOMAIN-BINDING GLUTAMIC ACID-RICH-LIKE PROTEIN 3 ISOFORM 1"/>
    <property type="match status" value="1"/>
</dbReference>
<keyword evidence="3" id="KW-1185">Reference proteome</keyword>
<dbReference type="SUPFAM" id="SSF52833">
    <property type="entry name" value="Thioredoxin-like"/>
    <property type="match status" value="1"/>
</dbReference>
<dbReference type="InterPro" id="IPR006993">
    <property type="entry name" value="Glut_rich_SH3-bd"/>
</dbReference>
<evidence type="ECO:0000313" key="3">
    <source>
        <dbReference type="Proteomes" id="UP001369086"/>
    </source>
</evidence>
<reference evidence="2 3" key="1">
    <citation type="submission" date="2021-05" db="EMBL/GenBank/DDBJ databases">
        <authorList>
            <person name="Zahm M."/>
            <person name="Klopp C."/>
            <person name="Cabau C."/>
            <person name="Kuhl H."/>
            <person name="Suciu R."/>
            <person name="Ciorpac M."/>
            <person name="Holostenco D."/>
            <person name="Gessner J."/>
            <person name="Wuertz S."/>
            <person name="Hohne C."/>
            <person name="Stock M."/>
            <person name="Gislard M."/>
            <person name="Lluch J."/>
            <person name="Milhes M."/>
            <person name="Lampietro C."/>
            <person name="Lopez Roques C."/>
            <person name="Donnadieu C."/>
            <person name="Du K."/>
            <person name="Schartl M."/>
            <person name="Guiguen Y."/>
        </authorList>
    </citation>
    <scope>NUCLEOTIDE SEQUENCE [LARGE SCALE GENOMIC DNA]</scope>
    <source>
        <strain evidence="2">Hh-F2</strain>
        <tissue evidence="2">Blood</tissue>
    </source>
</reference>
<evidence type="ECO:0000256" key="1">
    <source>
        <dbReference type="ARBA" id="ARBA00007764"/>
    </source>
</evidence>
<comment type="similarity">
    <text evidence="1">Belongs to the SH3BGR family.</text>
</comment>
<dbReference type="Proteomes" id="UP001369086">
    <property type="component" value="Unassembled WGS sequence"/>
</dbReference>
<organism evidence="2 3">
    <name type="scientific">Huso huso</name>
    <name type="common">Beluga</name>
    <name type="synonym">Acipenser huso</name>
    <dbReference type="NCBI Taxonomy" id="61971"/>
    <lineage>
        <taxon>Eukaryota</taxon>
        <taxon>Metazoa</taxon>
        <taxon>Chordata</taxon>
        <taxon>Craniata</taxon>
        <taxon>Vertebrata</taxon>
        <taxon>Euteleostomi</taxon>
        <taxon>Actinopterygii</taxon>
        <taxon>Chondrostei</taxon>
        <taxon>Acipenseriformes</taxon>
        <taxon>Acipenseridae</taxon>
        <taxon>Huso</taxon>
    </lineage>
</organism>
<name>A0ABR0ZW50_HUSHU</name>
<sequence length="92" mass="10805">MVLTIYYTSVSGSREVKQQQQAIFQYLDSMKIKYNLIDVAASNDLKEEMYRKTGKTEIMPPQIFNGDIYCGDYSMFFDAVEDMKVKEFFQIK</sequence>
<proteinExistence type="inferred from homology"/>
<gene>
    <name evidence="2" type="ORF">HHUSO_G8031</name>
</gene>
<dbReference type="EMBL" id="JAHFZB010000006">
    <property type="protein sequence ID" value="KAK6489036.1"/>
    <property type="molecule type" value="Genomic_DNA"/>
</dbReference>
<dbReference type="InterPro" id="IPR051033">
    <property type="entry name" value="SH3BGR"/>
</dbReference>
<protein>
    <submittedName>
        <fullName evidence="2">SH3 domain-binding glutamic acid-rich-like protein 3</fullName>
    </submittedName>
</protein>
<dbReference type="Gene3D" id="3.40.30.10">
    <property type="entry name" value="Glutaredoxin"/>
    <property type="match status" value="1"/>
</dbReference>
<dbReference type="Pfam" id="PF04908">
    <property type="entry name" value="SH3BGR"/>
    <property type="match status" value="1"/>
</dbReference>
<dbReference type="InterPro" id="IPR036249">
    <property type="entry name" value="Thioredoxin-like_sf"/>
</dbReference>